<evidence type="ECO:0000256" key="6">
    <source>
        <dbReference type="ARBA" id="ARBA00022989"/>
    </source>
</evidence>
<dbReference type="Proteomes" id="UP001152320">
    <property type="component" value="Chromosome 1"/>
</dbReference>
<keyword evidence="12" id="KW-1185">Reference proteome</keyword>
<evidence type="ECO:0000256" key="2">
    <source>
        <dbReference type="ARBA" id="ARBA00008124"/>
    </source>
</evidence>
<evidence type="ECO:0000313" key="12">
    <source>
        <dbReference type="Proteomes" id="UP001152320"/>
    </source>
</evidence>
<evidence type="ECO:0000256" key="10">
    <source>
        <dbReference type="SAM" id="Phobius"/>
    </source>
</evidence>
<feature type="transmembrane region" description="Helical" evidence="10">
    <location>
        <begin position="12"/>
        <end position="32"/>
    </location>
</feature>
<dbReference type="GO" id="GO:0001733">
    <property type="term" value="F:galactosylceramide sulfotransferase activity"/>
    <property type="evidence" value="ECO:0007669"/>
    <property type="project" value="InterPro"/>
</dbReference>
<keyword evidence="6 10" id="KW-1133">Transmembrane helix</keyword>
<dbReference type="GO" id="GO:0000139">
    <property type="term" value="C:Golgi membrane"/>
    <property type="evidence" value="ECO:0007669"/>
    <property type="project" value="UniProtKB-SubCell"/>
</dbReference>
<evidence type="ECO:0000256" key="1">
    <source>
        <dbReference type="ARBA" id="ARBA00004323"/>
    </source>
</evidence>
<accession>A0A9Q1HKU5</accession>
<dbReference type="OrthoDB" id="514299at2759"/>
<keyword evidence="5" id="KW-0735">Signal-anchor</keyword>
<gene>
    <name evidence="11" type="ORF">HOLleu_01424</name>
</gene>
<keyword evidence="3" id="KW-0808">Transferase</keyword>
<dbReference type="GO" id="GO:0009247">
    <property type="term" value="P:glycolipid biosynthetic process"/>
    <property type="evidence" value="ECO:0007669"/>
    <property type="project" value="InterPro"/>
</dbReference>
<evidence type="ECO:0000256" key="8">
    <source>
        <dbReference type="ARBA" id="ARBA00023136"/>
    </source>
</evidence>
<comment type="caution">
    <text evidence="11">The sequence shown here is derived from an EMBL/GenBank/DDBJ whole genome shotgun (WGS) entry which is preliminary data.</text>
</comment>
<dbReference type="InterPro" id="IPR027417">
    <property type="entry name" value="P-loop_NTPase"/>
</dbReference>
<name>A0A9Q1HKU5_HOLLE</name>
<evidence type="ECO:0000256" key="3">
    <source>
        <dbReference type="ARBA" id="ARBA00022679"/>
    </source>
</evidence>
<evidence type="ECO:0000256" key="4">
    <source>
        <dbReference type="ARBA" id="ARBA00022692"/>
    </source>
</evidence>
<reference evidence="11" key="1">
    <citation type="submission" date="2021-10" db="EMBL/GenBank/DDBJ databases">
        <title>Tropical sea cucumber genome reveals ecological adaptation and Cuvierian tubules defense mechanism.</title>
        <authorList>
            <person name="Chen T."/>
        </authorList>
    </citation>
    <scope>NUCLEOTIDE SEQUENCE</scope>
    <source>
        <strain evidence="11">Nanhai2018</strain>
        <tissue evidence="11">Muscle</tissue>
    </source>
</reference>
<evidence type="ECO:0000256" key="5">
    <source>
        <dbReference type="ARBA" id="ARBA00022968"/>
    </source>
</evidence>
<evidence type="ECO:0000256" key="7">
    <source>
        <dbReference type="ARBA" id="ARBA00023034"/>
    </source>
</evidence>
<dbReference type="PANTHER" id="PTHR14647:SF85">
    <property type="entry name" value="GALACTOSYLCERAMIDE SULFOTRANSFERASE-LIKE"/>
    <property type="match status" value="1"/>
</dbReference>
<dbReference type="SUPFAM" id="SSF52540">
    <property type="entry name" value="P-loop containing nucleoside triphosphate hydrolases"/>
    <property type="match status" value="1"/>
</dbReference>
<organism evidence="11 12">
    <name type="scientific">Holothuria leucospilota</name>
    <name type="common">Black long sea cucumber</name>
    <name type="synonym">Mertensiothuria leucospilota</name>
    <dbReference type="NCBI Taxonomy" id="206669"/>
    <lineage>
        <taxon>Eukaryota</taxon>
        <taxon>Metazoa</taxon>
        <taxon>Echinodermata</taxon>
        <taxon>Eleutherozoa</taxon>
        <taxon>Echinozoa</taxon>
        <taxon>Holothuroidea</taxon>
        <taxon>Aspidochirotacea</taxon>
        <taxon>Aspidochirotida</taxon>
        <taxon>Holothuriidae</taxon>
        <taxon>Holothuria</taxon>
    </lineage>
</organism>
<dbReference type="PANTHER" id="PTHR14647">
    <property type="entry name" value="GALACTOSE-3-O-SULFOTRANSFERASE"/>
    <property type="match status" value="1"/>
</dbReference>
<evidence type="ECO:0000313" key="11">
    <source>
        <dbReference type="EMBL" id="KAJ8048916.1"/>
    </source>
</evidence>
<dbReference type="InterPro" id="IPR009729">
    <property type="entry name" value="Gal-3-0_sulfotransfrase"/>
</dbReference>
<comment type="subcellular location">
    <subcellularLocation>
        <location evidence="1">Golgi apparatus membrane</location>
        <topology evidence="1">Single-pass type II membrane protein</topology>
    </subcellularLocation>
</comment>
<protein>
    <submittedName>
        <fullName evidence="11">Galactosylceramide sulfotransferase</fullName>
    </submittedName>
</protein>
<evidence type="ECO:0000256" key="9">
    <source>
        <dbReference type="ARBA" id="ARBA00023180"/>
    </source>
</evidence>
<dbReference type="AlphaFoldDB" id="A0A9Q1HKU5"/>
<keyword evidence="9" id="KW-0325">Glycoprotein</keyword>
<comment type="similarity">
    <text evidence="2">Belongs to the galactose-3-O-sulfotransferase family.</text>
</comment>
<sequence>MKVAYISYSKQGYCCAALICVTSLWVSLTFIYDNMPQWQYPRQKMYSTLLTTKTDPLSNGIGQINSLLRRSKDGNVSCETTKTVALIAIRKNLCHSPAEAIAFIKTYKTGSTTVGHIMNRFGYQRNLSFVLNKRKSNGHLMIKNISSKSPRSEFLKPLNVTSGNYKDYKYDMISVHIRYNRRAMNTFMKPYTRFITIIRDPGYQFESAFVHFQFDDAFPIEVKESLKHANTLDRLQEWFRNSTFYVNKLKELKYSGIKGLRYFYAQNNQIFSLGLDVFLHSNRTAVENYISKLDAELDMVLITEYLEESLLVMKRQFCLQVDDILFIPKNQRTEKAKNYTIPRSLYDKMRQWNSVDYQLYQHFNATLWRKVEEYGQNFTKDLQEFRQQLQAVFKNCTKGVFFKRQGHYFENVNYNPVQNASELCQLLAEHKQSLMDKIRKRQL</sequence>
<proteinExistence type="inferred from homology"/>
<dbReference type="EMBL" id="JAIZAY010000001">
    <property type="protein sequence ID" value="KAJ8048916.1"/>
    <property type="molecule type" value="Genomic_DNA"/>
</dbReference>
<dbReference type="Gene3D" id="3.40.50.300">
    <property type="entry name" value="P-loop containing nucleotide triphosphate hydrolases"/>
    <property type="match status" value="1"/>
</dbReference>
<dbReference type="Pfam" id="PF06990">
    <property type="entry name" value="Gal-3-0_sulfotr"/>
    <property type="match status" value="1"/>
</dbReference>
<keyword evidence="8 10" id="KW-0472">Membrane</keyword>
<keyword evidence="7" id="KW-0333">Golgi apparatus</keyword>
<keyword evidence="4 10" id="KW-0812">Transmembrane</keyword>